<dbReference type="InterPro" id="IPR002347">
    <property type="entry name" value="SDR_fam"/>
</dbReference>
<dbReference type="EC" id="1.1.1.-" evidence="3"/>
<dbReference type="eggNOG" id="COG1028">
    <property type="taxonomic scope" value="Bacteria"/>
</dbReference>
<dbReference type="GO" id="GO:0016616">
    <property type="term" value="F:oxidoreductase activity, acting on the CH-OH group of donors, NAD or NADP as acceptor"/>
    <property type="evidence" value="ECO:0007669"/>
    <property type="project" value="TreeGrafter"/>
</dbReference>
<dbReference type="GO" id="GO:0005737">
    <property type="term" value="C:cytoplasm"/>
    <property type="evidence" value="ECO:0007669"/>
    <property type="project" value="TreeGrafter"/>
</dbReference>
<sequence length="254" mass="27151">MELDGKVALVTGAGSGIGRATALRLARDGARVVVSDVLEVRAAETVHLITASEGEAIVAQGDVSQGDDVKALVSRAEEHYGGLDVVHNNAGVLTGPRFPDSPPHYWSRAIDINLRGVLYGIHYGVPALKKRGGGVIINTASISGLVPHHIDPVYAATKAAVVNLTRSLVFLRDEAGIRVNAVCPGLVRTELEEHSSETFRPEDRRRFQEGRAAKRGLPALDPAEIAEAVLELIRDDSLTGVAYKRAVGETWEMV</sequence>
<protein>
    <submittedName>
        <fullName evidence="3">Short-chain dehydrogenase/reductase SDR</fullName>
        <ecNumber evidence="3">1.1.1.-</ecNumber>
    </submittedName>
</protein>
<evidence type="ECO:0000313" key="3">
    <source>
        <dbReference type="EMBL" id="CCG04292.1"/>
    </source>
</evidence>
<dbReference type="AlphaFoldDB" id="H6RSY9"/>
<dbReference type="STRING" id="1146883.BLASA_3425"/>
<dbReference type="PRINTS" id="PR00081">
    <property type="entry name" value="GDHRDH"/>
</dbReference>
<reference evidence="4" key="2">
    <citation type="submission" date="2012-02" db="EMBL/GenBank/DDBJ databases">
        <title>Complete genome sequence of Blastococcus saxobsidens strain DD2.</title>
        <authorList>
            <person name="Genoscope."/>
        </authorList>
    </citation>
    <scope>NUCLEOTIDE SEQUENCE [LARGE SCALE GENOMIC DNA]</scope>
    <source>
        <strain evidence="4">DD2</strain>
    </source>
</reference>
<dbReference type="PANTHER" id="PTHR44229:SF4">
    <property type="entry name" value="15-HYDROXYPROSTAGLANDIN DEHYDROGENASE [NAD(+)]"/>
    <property type="match status" value="1"/>
</dbReference>
<evidence type="ECO:0000256" key="1">
    <source>
        <dbReference type="ARBA" id="ARBA00023002"/>
    </source>
</evidence>
<keyword evidence="1 3" id="KW-0560">Oxidoreductase</keyword>
<accession>H6RSY9</accession>
<dbReference type="EMBL" id="FO117623">
    <property type="protein sequence ID" value="CCG04292.1"/>
    <property type="molecule type" value="Genomic_DNA"/>
</dbReference>
<dbReference type="HOGENOM" id="CLU_010194_2_10_11"/>
<proteinExistence type="inferred from homology"/>
<reference evidence="3 4" key="1">
    <citation type="journal article" date="2012" name="J. Bacteriol.">
        <title>Genome Sequence of Blastococcus saxobsidens DD2, a Stone-Inhabiting Bacterium.</title>
        <authorList>
            <person name="Chouaia B."/>
            <person name="Crotti E."/>
            <person name="Brusetti L."/>
            <person name="Daffonchio D."/>
            <person name="Essoussi I."/>
            <person name="Nouioui I."/>
            <person name="Sbissi I."/>
            <person name="Ghodhbane-Gtari F."/>
            <person name="Gtari M."/>
            <person name="Vacherie B."/>
            <person name="Barbe V."/>
            <person name="Medigue C."/>
            <person name="Gury J."/>
            <person name="Pujic P."/>
            <person name="Normand P."/>
        </authorList>
    </citation>
    <scope>NUCLEOTIDE SEQUENCE [LARGE SCALE GENOMIC DNA]</scope>
    <source>
        <strain evidence="3 4">DD2</strain>
    </source>
</reference>
<dbReference type="KEGG" id="bsd:BLASA_3425"/>
<keyword evidence="4" id="KW-1185">Reference proteome</keyword>
<name>H6RSY9_BLASD</name>
<dbReference type="Gene3D" id="3.40.50.720">
    <property type="entry name" value="NAD(P)-binding Rossmann-like Domain"/>
    <property type="match status" value="1"/>
</dbReference>
<dbReference type="FunFam" id="3.40.50.720:FF:000084">
    <property type="entry name" value="Short-chain dehydrogenase reductase"/>
    <property type="match status" value="1"/>
</dbReference>
<gene>
    <name evidence="3" type="ordered locus">BLASA_3425</name>
</gene>
<dbReference type="SUPFAM" id="SSF51735">
    <property type="entry name" value="NAD(P)-binding Rossmann-fold domains"/>
    <property type="match status" value="1"/>
</dbReference>
<dbReference type="CDD" id="cd05233">
    <property type="entry name" value="SDR_c"/>
    <property type="match status" value="1"/>
</dbReference>
<dbReference type="Pfam" id="PF00106">
    <property type="entry name" value="adh_short"/>
    <property type="match status" value="1"/>
</dbReference>
<dbReference type="RefSeq" id="WP_014377171.1">
    <property type="nucleotide sequence ID" value="NC_016943.1"/>
</dbReference>
<dbReference type="PRINTS" id="PR00080">
    <property type="entry name" value="SDRFAMILY"/>
</dbReference>
<dbReference type="PANTHER" id="PTHR44229">
    <property type="entry name" value="15-HYDROXYPROSTAGLANDIN DEHYDROGENASE [NAD(+)]"/>
    <property type="match status" value="1"/>
</dbReference>
<evidence type="ECO:0000256" key="2">
    <source>
        <dbReference type="RuleBase" id="RU000363"/>
    </source>
</evidence>
<dbReference type="Proteomes" id="UP000007517">
    <property type="component" value="Chromosome"/>
</dbReference>
<organism evidence="3 4">
    <name type="scientific">Blastococcus saxobsidens (strain DD2)</name>
    <dbReference type="NCBI Taxonomy" id="1146883"/>
    <lineage>
        <taxon>Bacteria</taxon>
        <taxon>Bacillati</taxon>
        <taxon>Actinomycetota</taxon>
        <taxon>Actinomycetes</taxon>
        <taxon>Geodermatophilales</taxon>
        <taxon>Geodermatophilaceae</taxon>
        <taxon>Blastococcus</taxon>
    </lineage>
</organism>
<dbReference type="InterPro" id="IPR036291">
    <property type="entry name" value="NAD(P)-bd_dom_sf"/>
</dbReference>
<comment type="similarity">
    <text evidence="2">Belongs to the short-chain dehydrogenases/reductases (SDR) family.</text>
</comment>
<evidence type="ECO:0000313" key="4">
    <source>
        <dbReference type="Proteomes" id="UP000007517"/>
    </source>
</evidence>